<dbReference type="SUPFAM" id="SSF48295">
    <property type="entry name" value="TrpR-like"/>
    <property type="match status" value="1"/>
</dbReference>
<dbReference type="EMBL" id="AP029022">
    <property type="protein sequence ID" value="BEV06455.1"/>
    <property type="molecule type" value="Genomic_DNA"/>
</dbReference>
<reference evidence="1 2" key="1">
    <citation type="journal article" date="2020" name="Microbes Environ.">
        <title>Synthetic bacterial community of duckweed: a simple and stable system to study plant-microbe interactions.</title>
        <authorList>
            <person name="Ishizawa H."/>
            <person name="Tada M."/>
            <person name="Kuroda M."/>
            <person name="Inoue D."/>
            <person name="Futamata H."/>
            <person name="Ike M."/>
        </authorList>
    </citation>
    <scope>NUCLEOTIDE SEQUENCE [LARGE SCALE GENOMIC DNA]</scope>
    <source>
        <strain evidence="1 2">DW100</strain>
    </source>
</reference>
<evidence type="ECO:0000313" key="1">
    <source>
        <dbReference type="EMBL" id="BEV06455.1"/>
    </source>
</evidence>
<name>A0ABM8KCW8_9FLAO</name>
<accession>A0ABM8KCW8</accession>
<dbReference type="RefSeq" id="WP_108409776.1">
    <property type="nucleotide sequence ID" value="NZ_AP029022.1"/>
</dbReference>
<evidence type="ECO:0000313" key="2">
    <source>
        <dbReference type="Proteomes" id="UP001380186"/>
    </source>
</evidence>
<gene>
    <name evidence="1" type="ORF">CRDW_38290</name>
</gene>
<sequence>MDIKEKKIKKTVPDYKQIYSDLVALKYPEKLDQCTPILQKRELDFLDVLEINNILKPNKTDQNLKSYDKSTILKILDYQKKNNLNNTELAIKFKMSRNTVGKWKKIFF</sequence>
<dbReference type="Proteomes" id="UP001380186">
    <property type="component" value="Chromosome"/>
</dbReference>
<organism evidence="1 2">
    <name type="scientific">Chryseobacterium gambrini</name>
    <dbReference type="NCBI Taxonomy" id="373672"/>
    <lineage>
        <taxon>Bacteria</taxon>
        <taxon>Pseudomonadati</taxon>
        <taxon>Bacteroidota</taxon>
        <taxon>Flavobacteriia</taxon>
        <taxon>Flavobacteriales</taxon>
        <taxon>Weeksellaceae</taxon>
        <taxon>Chryseobacterium group</taxon>
        <taxon>Chryseobacterium</taxon>
    </lineage>
</organism>
<dbReference type="InterPro" id="IPR010921">
    <property type="entry name" value="Trp_repressor/repl_initiator"/>
</dbReference>
<protein>
    <submittedName>
        <fullName evidence="1">Transposase</fullName>
    </submittedName>
</protein>
<keyword evidence="2" id="KW-1185">Reference proteome</keyword>
<proteinExistence type="predicted"/>